<accession>A0A915HPM8</accession>
<evidence type="ECO:0000313" key="3">
    <source>
        <dbReference type="WBParaSite" id="nRc.2.0.1.t03307-RA"/>
    </source>
</evidence>
<organism evidence="2 3">
    <name type="scientific">Romanomermis culicivorax</name>
    <name type="common">Nematode worm</name>
    <dbReference type="NCBI Taxonomy" id="13658"/>
    <lineage>
        <taxon>Eukaryota</taxon>
        <taxon>Metazoa</taxon>
        <taxon>Ecdysozoa</taxon>
        <taxon>Nematoda</taxon>
        <taxon>Enoplea</taxon>
        <taxon>Dorylaimia</taxon>
        <taxon>Mermithida</taxon>
        <taxon>Mermithoidea</taxon>
        <taxon>Mermithidae</taxon>
        <taxon>Romanomermis</taxon>
    </lineage>
</organism>
<dbReference type="AlphaFoldDB" id="A0A915HPM8"/>
<feature type="transmembrane region" description="Helical" evidence="1">
    <location>
        <begin position="16"/>
        <end position="39"/>
    </location>
</feature>
<keyword evidence="2" id="KW-1185">Reference proteome</keyword>
<keyword evidence="1" id="KW-0472">Membrane</keyword>
<reference evidence="3" key="1">
    <citation type="submission" date="2022-11" db="UniProtKB">
        <authorList>
            <consortium name="WormBaseParasite"/>
        </authorList>
    </citation>
    <scope>IDENTIFICATION</scope>
</reference>
<sequence>FLGNYAYHEALKYTEAGVVSVLSVTSSFFTLLLAGVLPATPDDKMTLSKFCLVLI</sequence>
<evidence type="ECO:0000313" key="2">
    <source>
        <dbReference type="Proteomes" id="UP000887565"/>
    </source>
</evidence>
<keyword evidence="1" id="KW-0812">Transmembrane</keyword>
<dbReference type="Proteomes" id="UP000887565">
    <property type="component" value="Unplaced"/>
</dbReference>
<dbReference type="WBParaSite" id="nRc.2.0.1.t03307-RA">
    <property type="protein sequence ID" value="nRc.2.0.1.t03307-RA"/>
    <property type="gene ID" value="nRc.2.0.1.g03307"/>
</dbReference>
<proteinExistence type="predicted"/>
<name>A0A915HPM8_ROMCU</name>
<protein>
    <submittedName>
        <fullName evidence="3">Uncharacterized protein</fullName>
    </submittedName>
</protein>
<keyword evidence="1" id="KW-1133">Transmembrane helix</keyword>
<evidence type="ECO:0000256" key="1">
    <source>
        <dbReference type="SAM" id="Phobius"/>
    </source>
</evidence>